<dbReference type="EMBL" id="VNIB01000012">
    <property type="protein sequence ID" value="TYO96774.1"/>
    <property type="molecule type" value="Genomic_DNA"/>
</dbReference>
<dbReference type="AlphaFoldDB" id="A0A5D3WJL0"/>
<organism evidence="2 3">
    <name type="scientific">Geothermobacter ehrlichii</name>
    <dbReference type="NCBI Taxonomy" id="213224"/>
    <lineage>
        <taxon>Bacteria</taxon>
        <taxon>Pseudomonadati</taxon>
        <taxon>Thermodesulfobacteriota</taxon>
        <taxon>Desulfuromonadia</taxon>
        <taxon>Desulfuromonadales</taxon>
        <taxon>Geothermobacteraceae</taxon>
        <taxon>Geothermobacter</taxon>
    </lineage>
</organism>
<gene>
    <name evidence="2" type="ORF">EDC39_11262</name>
</gene>
<dbReference type="RefSeq" id="WP_148896617.1">
    <property type="nucleotide sequence ID" value="NZ_VNIB01000012.1"/>
</dbReference>
<keyword evidence="1" id="KW-0175">Coiled coil</keyword>
<name>A0A5D3WJL0_9BACT</name>
<sequence>MSILNMLKKFRLPAFDDEFVQDPVDKHLDNRTDEELLRAKALNDMHRYQEREKFLRENAEAIQEATEEAMEDFSRQNDPTYPGSLAYLYREDEY</sequence>
<feature type="coiled-coil region" evidence="1">
    <location>
        <begin position="38"/>
        <end position="76"/>
    </location>
</feature>
<protein>
    <submittedName>
        <fullName evidence="2">Uncharacterized protein</fullName>
    </submittedName>
</protein>
<evidence type="ECO:0000313" key="2">
    <source>
        <dbReference type="EMBL" id="TYO96774.1"/>
    </source>
</evidence>
<evidence type="ECO:0000313" key="3">
    <source>
        <dbReference type="Proteomes" id="UP000324159"/>
    </source>
</evidence>
<proteinExistence type="predicted"/>
<accession>A0A5D3WJL0</accession>
<evidence type="ECO:0000256" key="1">
    <source>
        <dbReference type="SAM" id="Coils"/>
    </source>
</evidence>
<comment type="caution">
    <text evidence="2">The sequence shown here is derived from an EMBL/GenBank/DDBJ whole genome shotgun (WGS) entry which is preliminary data.</text>
</comment>
<dbReference type="OrthoDB" id="9957326at2"/>
<keyword evidence="3" id="KW-1185">Reference proteome</keyword>
<dbReference type="Proteomes" id="UP000324159">
    <property type="component" value="Unassembled WGS sequence"/>
</dbReference>
<reference evidence="2 3" key="1">
    <citation type="submission" date="2019-07" db="EMBL/GenBank/DDBJ databases">
        <title>Genomic Encyclopedia of Type Strains, Phase IV (KMG-IV): sequencing the most valuable type-strain genomes for metagenomic binning, comparative biology and taxonomic classification.</title>
        <authorList>
            <person name="Goeker M."/>
        </authorList>
    </citation>
    <scope>NUCLEOTIDE SEQUENCE [LARGE SCALE GENOMIC DNA]</scope>
    <source>
        <strain evidence="2 3">SS015</strain>
    </source>
</reference>